<reference evidence="2" key="2">
    <citation type="submission" date="2021-04" db="EMBL/GenBank/DDBJ databases">
        <authorList>
            <person name="Gilroy R."/>
        </authorList>
    </citation>
    <scope>NUCLEOTIDE SEQUENCE</scope>
    <source>
        <strain evidence="2">CHK187-5294</strain>
    </source>
</reference>
<protein>
    <submittedName>
        <fullName evidence="2">NYN domain-containing protein</fullName>
    </submittedName>
</protein>
<comment type="caution">
    <text evidence="2">The sequence shown here is derived from an EMBL/GenBank/DDBJ whole genome shotgun (WGS) entry which is preliminary data.</text>
</comment>
<sequence length="259" mass="29559">MDKVRNVAVLIDAENVPAHSAKQIFDEASNYGNVMVKRIFADWSKASVKGWREEVNRYSMTAVQQFEVQPRKNTIDIALIIQALIVLFEKDVDVFCIAAGDSDYTRLVRELRERNKVVIGMGGRNVNPGFVNAFNEYIYLLSDEKEKKKKGKTDKAKQPAPVQKEEKPEIIDAVKKKDLVDIVDRLIDDNNGKAYYAQISMEMKQKYSDFIPKNYGCNSFKGFMEKLLPVLQKYAPVTGADGTTMYLTRAAREGKDRRR</sequence>
<dbReference type="Gene3D" id="3.30.420.610">
    <property type="entry name" value="LOTUS domain-like"/>
    <property type="match status" value="1"/>
</dbReference>
<organism evidence="2 3">
    <name type="scientific">Candidatus Borkfalkia avistercoris</name>
    <dbReference type="NCBI Taxonomy" id="2838504"/>
    <lineage>
        <taxon>Bacteria</taxon>
        <taxon>Bacillati</taxon>
        <taxon>Bacillota</taxon>
        <taxon>Clostridia</taxon>
        <taxon>Christensenellales</taxon>
        <taxon>Christensenellaceae</taxon>
        <taxon>Candidatus Borkfalkia</taxon>
    </lineage>
</organism>
<dbReference type="GO" id="GO:0004540">
    <property type="term" value="F:RNA nuclease activity"/>
    <property type="evidence" value="ECO:0007669"/>
    <property type="project" value="InterPro"/>
</dbReference>
<dbReference type="AlphaFoldDB" id="A0A9D2D085"/>
<dbReference type="Gene3D" id="3.40.50.1010">
    <property type="entry name" value="5'-nuclease"/>
    <property type="match status" value="1"/>
</dbReference>
<dbReference type="PANTHER" id="PTHR35811">
    <property type="entry name" value="SLR1870 PROTEIN"/>
    <property type="match status" value="1"/>
</dbReference>
<feature type="domain" description="NYN" evidence="1">
    <location>
        <begin position="6"/>
        <end position="140"/>
    </location>
</feature>
<reference evidence="2" key="1">
    <citation type="journal article" date="2021" name="PeerJ">
        <title>Extensive microbial diversity within the chicken gut microbiome revealed by metagenomics and culture.</title>
        <authorList>
            <person name="Gilroy R."/>
            <person name="Ravi A."/>
            <person name="Getino M."/>
            <person name="Pursley I."/>
            <person name="Horton D.L."/>
            <person name="Alikhan N.F."/>
            <person name="Baker D."/>
            <person name="Gharbi K."/>
            <person name="Hall N."/>
            <person name="Watson M."/>
            <person name="Adriaenssens E.M."/>
            <person name="Foster-Nyarko E."/>
            <person name="Jarju S."/>
            <person name="Secka A."/>
            <person name="Antonio M."/>
            <person name="Oren A."/>
            <person name="Chaudhuri R.R."/>
            <person name="La Ragione R."/>
            <person name="Hildebrand F."/>
            <person name="Pallen M.J."/>
        </authorList>
    </citation>
    <scope>NUCLEOTIDE SEQUENCE</scope>
    <source>
        <strain evidence="2">CHK187-5294</strain>
    </source>
</reference>
<dbReference type="Pfam" id="PF01936">
    <property type="entry name" value="NYN"/>
    <property type="match status" value="1"/>
</dbReference>
<dbReference type="PANTHER" id="PTHR35811:SF1">
    <property type="entry name" value="HTH OST-TYPE DOMAIN-CONTAINING PROTEIN"/>
    <property type="match status" value="1"/>
</dbReference>
<dbReference type="InterPro" id="IPR021139">
    <property type="entry name" value="NYN"/>
</dbReference>
<name>A0A9D2D085_9FIRM</name>
<dbReference type="InterPro" id="IPR041966">
    <property type="entry name" value="LOTUS-like"/>
</dbReference>
<evidence type="ECO:0000259" key="1">
    <source>
        <dbReference type="Pfam" id="PF01936"/>
    </source>
</evidence>
<evidence type="ECO:0000313" key="2">
    <source>
        <dbReference type="EMBL" id="HIZ04079.1"/>
    </source>
</evidence>
<accession>A0A9D2D085</accession>
<dbReference type="Proteomes" id="UP000824132">
    <property type="component" value="Unassembled WGS sequence"/>
</dbReference>
<dbReference type="EMBL" id="DXCL01000043">
    <property type="protein sequence ID" value="HIZ04079.1"/>
    <property type="molecule type" value="Genomic_DNA"/>
</dbReference>
<gene>
    <name evidence="2" type="ORF">H9727_07315</name>
</gene>
<proteinExistence type="predicted"/>
<dbReference type="CDD" id="cd10146">
    <property type="entry name" value="LabA_like_C"/>
    <property type="match status" value="1"/>
</dbReference>
<evidence type="ECO:0000313" key="3">
    <source>
        <dbReference type="Proteomes" id="UP000824132"/>
    </source>
</evidence>
<dbReference type="CDD" id="cd11297">
    <property type="entry name" value="PIN_LabA-like_N_1"/>
    <property type="match status" value="1"/>
</dbReference>